<evidence type="ECO:0000256" key="7">
    <source>
        <dbReference type="SAM" id="MobiDB-lite"/>
    </source>
</evidence>
<dbReference type="Proteomes" id="UP000663829">
    <property type="component" value="Unassembled WGS sequence"/>
</dbReference>
<reference evidence="10" key="1">
    <citation type="submission" date="2021-02" db="EMBL/GenBank/DDBJ databases">
        <authorList>
            <person name="Nowell W R."/>
        </authorList>
    </citation>
    <scope>NUCLEOTIDE SEQUENCE</scope>
</reference>
<evidence type="ECO:0000313" key="11">
    <source>
        <dbReference type="EMBL" id="CAF3519239.1"/>
    </source>
</evidence>
<accession>A0A813PDX7</accession>
<evidence type="ECO:0000256" key="2">
    <source>
        <dbReference type="ARBA" id="ARBA00022707"/>
    </source>
</evidence>
<organism evidence="10 13">
    <name type="scientific">Didymodactylos carnosus</name>
    <dbReference type="NCBI Taxonomy" id="1234261"/>
    <lineage>
        <taxon>Eukaryota</taxon>
        <taxon>Metazoa</taxon>
        <taxon>Spiralia</taxon>
        <taxon>Gnathifera</taxon>
        <taxon>Rotifera</taxon>
        <taxon>Eurotatoria</taxon>
        <taxon>Bdelloidea</taxon>
        <taxon>Philodinida</taxon>
        <taxon>Philodinidae</taxon>
        <taxon>Didymodactylos</taxon>
    </lineage>
</organism>
<dbReference type="PANTHER" id="PTHR23055">
    <property type="entry name" value="CALCIUM BINDING PROTEINS"/>
    <property type="match status" value="1"/>
</dbReference>
<dbReference type="InterPro" id="IPR028846">
    <property type="entry name" value="Recoverin"/>
</dbReference>
<dbReference type="Proteomes" id="UP000682733">
    <property type="component" value="Unassembled WGS sequence"/>
</dbReference>
<dbReference type="AlphaFoldDB" id="A0A813PDX7"/>
<dbReference type="EMBL" id="CAJNOK010000274">
    <property type="protein sequence ID" value="CAF0741727.1"/>
    <property type="molecule type" value="Genomic_DNA"/>
</dbReference>
<evidence type="ECO:0000256" key="4">
    <source>
        <dbReference type="ARBA" id="ARBA00022737"/>
    </source>
</evidence>
<evidence type="ECO:0000313" key="10">
    <source>
        <dbReference type="EMBL" id="CAF0749744.1"/>
    </source>
</evidence>
<proteinExistence type="inferred from homology"/>
<dbReference type="InterPro" id="IPR018247">
    <property type="entry name" value="EF_Hand_1_Ca_BS"/>
</dbReference>
<dbReference type="InterPro" id="IPR011992">
    <property type="entry name" value="EF-hand-dom_pair"/>
</dbReference>
<feature type="domain" description="EF-hand" evidence="8">
    <location>
        <begin position="123"/>
        <end position="158"/>
    </location>
</feature>
<dbReference type="Pfam" id="PF13202">
    <property type="entry name" value="EF-hand_5"/>
    <property type="match status" value="1"/>
</dbReference>
<evidence type="ECO:0000256" key="5">
    <source>
        <dbReference type="ARBA" id="ARBA00022837"/>
    </source>
</evidence>
<dbReference type="PROSITE" id="PS50222">
    <property type="entry name" value="EF_HAND_2"/>
    <property type="match status" value="2"/>
</dbReference>
<evidence type="ECO:0000259" key="8">
    <source>
        <dbReference type="PROSITE" id="PS50222"/>
    </source>
</evidence>
<keyword evidence="3" id="KW-0479">Metal-binding</keyword>
<feature type="region of interest" description="Disordered" evidence="7">
    <location>
        <begin position="1"/>
        <end position="26"/>
    </location>
</feature>
<comment type="caution">
    <text evidence="10">The sequence shown here is derived from an EMBL/GenBank/DDBJ whole genome shotgun (WGS) entry which is preliminary data.</text>
</comment>
<dbReference type="EMBL" id="CAJNOQ010000062">
    <property type="protein sequence ID" value="CAF0749744.1"/>
    <property type="molecule type" value="Genomic_DNA"/>
</dbReference>
<keyword evidence="4" id="KW-0677">Repeat</keyword>
<dbReference type="FunFam" id="1.10.238.10:FF:000009">
    <property type="entry name" value="Visinin-like protein 1"/>
    <property type="match status" value="1"/>
</dbReference>
<dbReference type="Proteomes" id="UP000681722">
    <property type="component" value="Unassembled WGS sequence"/>
</dbReference>
<dbReference type="Gene3D" id="1.10.238.10">
    <property type="entry name" value="EF-hand"/>
    <property type="match status" value="1"/>
</dbReference>
<gene>
    <name evidence="10" type="ORF">GPM918_LOCUS757</name>
    <name evidence="9" type="ORF">OVA965_LOCUS1480</name>
    <name evidence="12" type="ORF">SRO942_LOCUS758</name>
    <name evidence="11" type="ORF">TMI583_LOCUS1481</name>
</gene>
<evidence type="ECO:0000313" key="9">
    <source>
        <dbReference type="EMBL" id="CAF0741727.1"/>
    </source>
</evidence>
<dbReference type="EMBL" id="CAJOBC010000062">
    <property type="protein sequence ID" value="CAF3529078.1"/>
    <property type="molecule type" value="Genomic_DNA"/>
</dbReference>
<feature type="domain" description="EF-hand" evidence="8">
    <location>
        <begin position="160"/>
        <end position="195"/>
    </location>
</feature>
<sequence length="261" mass="30086">MANLPNSLGDKEKATHQSNSSLHSNYSRMTVNSQISALYNNSSSSKHNLFTKVGHRLQSMYKRFKGTHTQLTEMEIQVLITLTSFTREEVYEWHEKFLHDCPNGFMSRKQFVQMYKQLSPKGDAERFAKHVYRAFDLDKSGQVDFKEFIIGLSITSSNSTPKQKLQWIFNVFDIDGNGYLTRKECCEVVESIVRFNSNDENTEELAKQRMMKIFNESDGNKHDQLTLNDFIRGCEKDTLIYNLLLPSKTTTSTTTLNSSDV</sequence>
<dbReference type="EMBL" id="CAJOBA010000274">
    <property type="protein sequence ID" value="CAF3519239.1"/>
    <property type="molecule type" value="Genomic_DNA"/>
</dbReference>
<feature type="compositionally biased region" description="Polar residues" evidence="7">
    <location>
        <begin position="16"/>
        <end position="26"/>
    </location>
</feature>
<dbReference type="InterPro" id="IPR002048">
    <property type="entry name" value="EF_hand_dom"/>
</dbReference>
<dbReference type="CDD" id="cd00051">
    <property type="entry name" value="EFh"/>
    <property type="match status" value="2"/>
</dbReference>
<evidence type="ECO:0000256" key="6">
    <source>
        <dbReference type="ARBA" id="ARBA00023288"/>
    </source>
</evidence>
<dbReference type="OrthoDB" id="191686at2759"/>
<dbReference type="GO" id="GO:0005509">
    <property type="term" value="F:calcium ion binding"/>
    <property type="evidence" value="ECO:0007669"/>
    <property type="project" value="InterPro"/>
</dbReference>
<dbReference type="PANTHER" id="PTHR23055:SF178">
    <property type="entry name" value="NEUROCALCIN HOMOLOG"/>
    <property type="match status" value="1"/>
</dbReference>
<keyword evidence="5" id="KW-0106">Calcium</keyword>
<evidence type="ECO:0000256" key="3">
    <source>
        <dbReference type="ARBA" id="ARBA00022723"/>
    </source>
</evidence>
<name>A0A813PDX7_9BILA</name>
<dbReference type="SUPFAM" id="SSF47473">
    <property type="entry name" value="EF-hand"/>
    <property type="match status" value="1"/>
</dbReference>
<keyword evidence="13" id="KW-1185">Reference proteome</keyword>
<evidence type="ECO:0000313" key="12">
    <source>
        <dbReference type="EMBL" id="CAF3529078.1"/>
    </source>
</evidence>
<dbReference type="Pfam" id="PF13499">
    <property type="entry name" value="EF-hand_7"/>
    <property type="match status" value="1"/>
</dbReference>
<keyword evidence="2" id="KW-0519">Myristate</keyword>
<evidence type="ECO:0000313" key="13">
    <source>
        <dbReference type="Proteomes" id="UP000663829"/>
    </source>
</evidence>
<dbReference type="SMART" id="SM00054">
    <property type="entry name" value="EFh"/>
    <property type="match status" value="3"/>
</dbReference>
<protein>
    <recommendedName>
        <fullName evidence="8">EF-hand domain-containing protein</fullName>
    </recommendedName>
</protein>
<comment type="similarity">
    <text evidence="1">Belongs to the recoverin family.</text>
</comment>
<dbReference type="PRINTS" id="PR00450">
    <property type="entry name" value="RECOVERIN"/>
</dbReference>
<keyword evidence="6" id="KW-0449">Lipoprotein</keyword>
<dbReference type="PROSITE" id="PS00018">
    <property type="entry name" value="EF_HAND_1"/>
    <property type="match status" value="1"/>
</dbReference>
<dbReference type="Proteomes" id="UP000677228">
    <property type="component" value="Unassembled WGS sequence"/>
</dbReference>
<evidence type="ECO:0000256" key="1">
    <source>
        <dbReference type="ARBA" id="ARBA00006049"/>
    </source>
</evidence>